<accession>A0A1I4J0M1</accession>
<protein>
    <recommendedName>
        <fullName evidence="3">DUF29 domain-containing protein</fullName>
    </recommendedName>
</protein>
<organism evidence="1 2">
    <name type="scientific">Methylobacterium pseudosasicola</name>
    <dbReference type="NCBI Taxonomy" id="582667"/>
    <lineage>
        <taxon>Bacteria</taxon>
        <taxon>Pseudomonadati</taxon>
        <taxon>Pseudomonadota</taxon>
        <taxon>Alphaproteobacteria</taxon>
        <taxon>Hyphomicrobiales</taxon>
        <taxon>Methylobacteriaceae</taxon>
        <taxon>Methylobacterium</taxon>
    </lineage>
</organism>
<dbReference type="Proteomes" id="UP000199048">
    <property type="component" value="Unassembled WGS sequence"/>
</dbReference>
<evidence type="ECO:0008006" key="3">
    <source>
        <dbReference type="Google" id="ProtNLM"/>
    </source>
</evidence>
<dbReference type="Gene3D" id="1.20.1220.20">
    <property type="entry name" value="Uncharcterised protein PF01724"/>
    <property type="match status" value="1"/>
</dbReference>
<dbReference type="InterPro" id="IPR002636">
    <property type="entry name" value="DUF29"/>
</dbReference>
<dbReference type="Pfam" id="PF01724">
    <property type="entry name" value="DUF29"/>
    <property type="match status" value="1"/>
</dbReference>
<evidence type="ECO:0000313" key="1">
    <source>
        <dbReference type="EMBL" id="SFL59576.1"/>
    </source>
</evidence>
<name>A0A1I4J0M1_9HYPH</name>
<evidence type="ECO:0000313" key="2">
    <source>
        <dbReference type="Proteomes" id="UP000199048"/>
    </source>
</evidence>
<sequence length="161" mass="18405">MAKAALKPPPKDDLYETDFFLWTQAQADLLRARRFDELDLDHLIDEVASVGASDKREIRNRLTVLLTHLLKWKYQPGFRSSSWRGTIMEQRAGLAELLDASPSLRRYPGEVFAMCYLSGRRKASEQTGIDFTLFPEQLPFTLENALSDGFLPKEPDLIDQS</sequence>
<dbReference type="EMBL" id="FOTK01000007">
    <property type="protein sequence ID" value="SFL59576.1"/>
    <property type="molecule type" value="Genomic_DNA"/>
</dbReference>
<dbReference type="STRING" id="582667.SAMN05192568_100746"/>
<reference evidence="2" key="1">
    <citation type="submission" date="2016-10" db="EMBL/GenBank/DDBJ databases">
        <authorList>
            <person name="Varghese N."/>
            <person name="Submissions S."/>
        </authorList>
    </citation>
    <scope>NUCLEOTIDE SEQUENCE [LARGE SCALE GENOMIC DNA]</scope>
    <source>
        <strain evidence="2">BL36</strain>
    </source>
</reference>
<proteinExistence type="predicted"/>
<keyword evidence="2" id="KW-1185">Reference proteome</keyword>
<dbReference type="RefSeq" id="WP_092039240.1">
    <property type="nucleotide sequence ID" value="NZ_FOTK01000007.1"/>
</dbReference>
<dbReference type="PANTHER" id="PTHR34235">
    <property type="entry name" value="SLR1203 PROTEIN-RELATED"/>
    <property type="match status" value="1"/>
</dbReference>
<dbReference type="OrthoDB" id="425753at2"/>
<dbReference type="AlphaFoldDB" id="A0A1I4J0M1"/>
<gene>
    <name evidence="1" type="ORF">SAMN05192568_100746</name>
</gene>